<dbReference type="EC" id="3.6.4.13" evidence="7"/>
<evidence type="ECO:0000256" key="1">
    <source>
        <dbReference type="ARBA" id="ARBA00022741"/>
    </source>
</evidence>
<evidence type="ECO:0000259" key="5">
    <source>
        <dbReference type="PROSITE" id="PS51192"/>
    </source>
</evidence>
<dbReference type="GO" id="GO:0005524">
    <property type="term" value="F:ATP binding"/>
    <property type="evidence" value="ECO:0007669"/>
    <property type="project" value="UniProtKB-KW"/>
</dbReference>
<evidence type="ECO:0000259" key="6">
    <source>
        <dbReference type="PROSITE" id="PS51194"/>
    </source>
</evidence>
<reference evidence="7 8" key="1">
    <citation type="journal article" date="2012" name="Nucleic Acids Res.">
        <title>Sequencing of the smallest Apicomplexan genome from the human pathogen Babesia microti.</title>
        <authorList>
            <person name="Cornillot E."/>
            <person name="Hadj-Kaddour K."/>
            <person name="Dassouli A."/>
            <person name="Noel B."/>
            <person name="Ranwez V."/>
            <person name="Vacherie B."/>
            <person name="Augagneur Y."/>
            <person name="Bres V."/>
            <person name="Duclos A."/>
            <person name="Randazzo S."/>
            <person name="Carcy B."/>
            <person name="Debierre-Grockiego F."/>
            <person name="Delbecq S."/>
            <person name="Moubri-Menage K."/>
            <person name="Shams-Eldin H."/>
            <person name="Usmani-Brown S."/>
            <person name="Bringaud F."/>
            <person name="Wincker P."/>
            <person name="Vivares C.P."/>
            <person name="Schwarz R.T."/>
            <person name="Schetters T.P."/>
            <person name="Krause P.J."/>
            <person name="Gorenflot A."/>
            <person name="Berry V."/>
            <person name="Barbe V."/>
            <person name="Ben Mamoun C."/>
        </authorList>
    </citation>
    <scope>NUCLEOTIDE SEQUENCE [LARGE SCALE GENOMIC DNA]</scope>
    <source>
        <strain evidence="7 8">RI</strain>
    </source>
</reference>
<name>I7J8J4_BABMR</name>
<dbReference type="KEGG" id="bmic:BmR1_04g06180"/>
<evidence type="ECO:0000313" key="7">
    <source>
        <dbReference type="EMBL" id="CCF75433.1"/>
    </source>
</evidence>
<dbReference type="VEuPathDB" id="PiroplasmaDB:BmR1_04g06180"/>
<dbReference type="Pfam" id="PF00270">
    <property type="entry name" value="DEAD"/>
    <property type="match status" value="1"/>
</dbReference>
<dbReference type="GO" id="GO:0003724">
    <property type="term" value="F:RNA helicase activity"/>
    <property type="evidence" value="ECO:0007669"/>
    <property type="project" value="UniProtKB-EC"/>
</dbReference>
<gene>
    <name evidence="7" type="ORF">BmR1_04g06180</name>
</gene>
<keyword evidence="3 7" id="KW-0347">Helicase</keyword>
<reference evidence="7 8" key="3">
    <citation type="journal article" date="2016" name="Sci. Rep.">
        <title>Genome-wide diversity and gene expression profiling of Babesia microti isolates identify polymorphic genes that mediate host-pathogen interactions.</title>
        <authorList>
            <person name="Silva J.C."/>
            <person name="Cornillot E."/>
            <person name="McCracken C."/>
            <person name="Usmani-Brown S."/>
            <person name="Dwivedi A."/>
            <person name="Ifeonu O.O."/>
            <person name="Crabtree J."/>
            <person name="Gotia H.T."/>
            <person name="Virji A.Z."/>
            <person name="Reynes C."/>
            <person name="Colinge J."/>
            <person name="Kumar V."/>
            <person name="Lawres L."/>
            <person name="Pazzi J.E."/>
            <person name="Pablo J.V."/>
            <person name="Hung C."/>
            <person name="Brancato J."/>
            <person name="Kumari P."/>
            <person name="Orvis J."/>
            <person name="Tretina K."/>
            <person name="Chibucos M."/>
            <person name="Ott S."/>
            <person name="Sadzewicz L."/>
            <person name="Sengamalay N."/>
            <person name="Shetty A.C."/>
            <person name="Su Q."/>
            <person name="Tallon L."/>
            <person name="Fraser C.M."/>
            <person name="Frutos R."/>
            <person name="Molina D.M."/>
            <person name="Krause P.J."/>
            <person name="Ben Mamoun C."/>
        </authorList>
    </citation>
    <scope>NUCLEOTIDE SEQUENCE [LARGE SCALE GENOMIC DNA]</scope>
    <source>
        <strain evidence="7 8">RI</strain>
    </source>
</reference>
<dbReference type="PROSITE" id="PS51194">
    <property type="entry name" value="HELICASE_CTER"/>
    <property type="match status" value="1"/>
</dbReference>
<keyword evidence="4" id="KW-0067">ATP-binding</keyword>
<dbReference type="GO" id="GO:0003676">
    <property type="term" value="F:nucleic acid binding"/>
    <property type="evidence" value="ECO:0007669"/>
    <property type="project" value="InterPro"/>
</dbReference>
<dbReference type="OrthoDB" id="432247at2759"/>
<feature type="domain" description="Helicase C-terminal" evidence="6">
    <location>
        <begin position="462"/>
        <end position="612"/>
    </location>
</feature>
<dbReference type="AlphaFoldDB" id="I7J8J4"/>
<organism evidence="7 8">
    <name type="scientific">Babesia microti (strain RI)</name>
    <dbReference type="NCBI Taxonomy" id="1133968"/>
    <lineage>
        <taxon>Eukaryota</taxon>
        <taxon>Sar</taxon>
        <taxon>Alveolata</taxon>
        <taxon>Apicomplexa</taxon>
        <taxon>Aconoidasida</taxon>
        <taxon>Piroplasmida</taxon>
        <taxon>Babesiidae</taxon>
        <taxon>Babesia</taxon>
    </lineage>
</organism>
<reference evidence="7 8" key="2">
    <citation type="journal article" date="2013" name="PLoS ONE">
        <title>Whole genome mapping and re-organization of the nuclear and mitochondrial genomes of Babesia microti isolates.</title>
        <authorList>
            <person name="Cornillot E."/>
            <person name="Dassouli A."/>
            <person name="Garg A."/>
            <person name="Pachikara N."/>
            <person name="Randazzo S."/>
            <person name="Depoix D."/>
            <person name="Carcy B."/>
            <person name="Delbecq S."/>
            <person name="Frutos R."/>
            <person name="Silva J.C."/>
            <person name="Sutton R."/>
            <person name="Krause P.J."/>
            <person name="Mamoun C.B."/>
        </authorList>
    </citation>
    <scope>NUCLEOTIDE SEQUENCE [LARGE SCALE GENOMIC DNA]</scope>
    <source>
        <strain evidence="7 8">RI</strain>
    </source>
</reference>
<dbReference type="GeneID" id="24425880"/>
<accession>I7J8J4</accession>
<dbReference type="PROSITE" id="PS51192">
    <property type="entry name" value="HELICASE_ATP_BIND_1"/>
    <property type="match status" value="1"/>
</dbReference>
<sequence>MYSVWQRLIAVKSIQLRNLSKHNKYSTLTNTVQIDLHPLIALGLLKKRGITQLTELQRDTYISIASGMDVRINAETGCGKTFAYLLPIVNNLYIAHDIYENLILENDVKQSIELLPNENFGTEHQLMGNHTFKRDPNDDFKHVMDSNSIGTVMNLPKVKSLRSSSRCIVIIVPNRDLTSQILRDLEDLDPMGRLSIQTLVNVDPTHSPRSTITESRIFETKDDNNIINSSISYLDDLVTDNPQPQPKNMFYEDQMALMQNIPTTAVQDVNVEIISHKYGLRRTQMSAISKHKYGVPGIKVDKVEYIRQPQIISPRIQWGSADIVITTPQLFLNDIMHFRDMNMYPSIVVFDEVDMLMENNAHRSNLMQIVSYLRPRPKIYNPLLSGSKPKGYIQKQVPPCQFINVAATINTSGPITCGNMLNERFSTSVQVNTPNVHTINPSLKFENHELSDENPHFTAFGIIEKYFKNTPFRAVIFCESIATAKTTSKYFQTRGWPTLEFHSNLSLTTRLANLDTFSTFTGSIIIIATDLLSRGIDLVSCNVIINLDFPKDCITYLHRLGKTCRLNHQLVDEPTVVNFTKPSDQQLLHKIEELWRQKKTLNTIFSRKRSLHNRAKAEDSKNTPTNEVISTSFKSNADKKVSNAIRDSQINTLPPLLAQQRNKLLNESPIDITNARDEMDIPIEKLSIRNRRRLLYSNYCNYN</sequence>
<dbReference type="PANTHER" id="PTHR47960">
    <property type="entry name" value="DEAD-BOX ATP-DEPENDENT RNA HELICASE 50"/>
    <property type="match status" value="1"/>
</dbReference>
<feature type="domain" description="Helicase ATP-binding" evidence="5">
    <location>
        <begin position="61"/>
        <end position="406"/>
    </location>
</feature>
<proteinExistence type="predicted"/>
<dbReference type="InterPro" id="IPR011545">
    <property type="entry name" value="DEAD/DEAH_box_helicase_dom"/>
</dbReference>
<evidence type="ECO:0000256" key="2">
    <source>
        <dbReference type="ARBA" id="ARBA00022801"/>
    </source>
</evidence>
<dbReference type="Proteomes" id="UP000002899">
    <property type="component" value="Chromosome IV"/>
</dbReference>
<dbReference type="InterPro" id="IPR027417">
    <property type="entry name" value="P-loop_NTPase"/>
</dbReference>
<dbReference type="SMART" id="SM00490">
    <property type="entry name" value="HELICc"/>
    <property type="match status" value="1"/>
</dbReference>
<dbReference type="InterPro" id="IPR001650">
    <property type="entry name" value="Helicase_C-like"/>
</dbReference>
<evidence type="ECO:0000256" key="4">
    <source>
        <dbReference type="ARBA" id="ARBA00022840"/>
    </source>
</evidence>
<dbReference type="CDD" id="cd18787">
    <property type="entry name" value="SF2_C_DEAD"/>
    <property type="match status" value="1"/>
</dbReference>
<evidence type="ECO:0000313" key="8">
    <source>
        <dbReference type="Proteomes" id="UP000002899"/>
    </source>
</evidence>
<protein>
    <submittedName>
        <fullName evidence="7">DEAD-box ATP-dependent RNA helicase 22</fullName>
        <ecNumber evidence="7">3.6.4.13</ecNumber>
    </submittedName>
</protein>
<dbReference type="EMBL" id="LN871599">
    <property type="protein sequence ID" value="CCF75433.1"/>
    <property type="molecule type" value="Genomic_DNA"/>
</dbReference>
<dbReference type="Pfam" id="PF00271">
    <property type="entry name" value="Helicase_C"/>
    <property type="match status" value="1"/>
</dbReference>
<dbReference type="Gene3D" id="3.40.50.300">
    <property type="entry name" value="P-loop containing nucleotide triphosphate hydrolases"/>
    <property type="match status" value="3"/>
</dbReference>
<dbReference type="RefSeq" id="XP_012649841.1">
    <property type="nucleotide sequence ID" value="XM_012794387.1"/>
</dbReference>
<dbReference type="SMART" id="SM00487">
    <property type="entry name" value="DEXDc"/>
    <property type="match status" value="1"/>
</dbReference>
<keyword evidence="1" id="KW-0547">Nucleotide-binding</keyword>
<evidence type="ECO:0000256" key="3">
    <source>
        <dbReference type="ARBA" id="ARBA00022806"/>
    </source>
</evidence>
<dbReference type="GO" id="GO:0016787">
    <property type="term" value="F:hydrolase activity"/>
    <property type="evidence" value="ECO:0007669"/>
    <property type="project" value="UniProtKB-KW"/>
</dbReference>
<dbReference type="InterPro" id="IPR014001">
    <property type="entry name" value="Helicase_ATP-bd"/>
</dbReference>
<keyword evidence="2 7" id="KW-0378">Hydrolase</keyword>
<dbReference type="SUPFAM" id="SSF52540">
    <property type="entry name" value="P-loop containing nucleoside triphosphate hydrolases"/>
    <property type="match status" value="1"/>
</dbReference>
<keyword evidence="8" id="KW-1185">Reference proteome</keyword>